<organism evidence="1">
    <name type="scientific">viral metagenome</name>
    <dbReference type="NCBI Taxonomy" id="1070528"/>
    <lineage>
        <taxon>unclassified sequences</taxon>
        <taxon>metagenomes</taxon>
        <taxon>organismal metagenomes</taxon>
    </lineage>
</organism>
<sequence>MSCNPHNLTIYHLSTGAIYLKKVELKKVENNKTQEKKQLKISMQ</sequence>
<protein>
    <submittedName>
        <fullName evidence="1">Uncharacterized protein</fullName>
    </submittedName>
</protein>
<name>A0A6C0DWM3_9ZZZZ</name>
<reference evidence="1" key="1">
    <citation type="journal article" date="2020" name="Nature">
        <title>Giant virus diversity and host interactions through global metagenomics.</title>
        <authorList>
            <person name="Schulz F."/>
            <person name="Roux S."/>
            <person name="Paez-Espino D."/>
            <person name="Jungbluth S."/>
            <person name="Walsh D.A."/>
            <person name="Denef V.J."/>
            <person name="McMahon K.D."/>
            <person name="Konstantinidis K.T."/>
            <person name="Eloe-Fadrosh E.A."/>
            <person name="Kyrpides N.C."/>
            <person name="Woyke T."/>
        </authorList>
    </citation>
    <scope>NUCLEOTIDE SEQUENCE</scope>
    <source>
        <strain evidence="1">GVMAG-M-3300023174-75</strain>
    </source>
</reference>
<accession>A0A6C0DWM3</accession>
<dbReference type="EMBL" id="MN739683">
    <property type="protein sequence ID" value="QHT20878.1"/>
    <property type="molecule type" value="Genomic_DNA"/>
</dbReference>
<evidence type="ECO:0000313" key="1">
    <source>
        <dbReference type="EMBL" id="QHT20878.1"/>
    </source>
</evidence>
<proteinExistence type="predicted"/>
<dbReference type="AlphaFoldDB" id="A0A6C0DWM3"/>